<proteinExistence type="predicted"/>
<evidence type="ECO:0008006" key="3">
    <source>
        <dbReference type="Google" id="ProtNLM"/>
    </source>
</evidence>
<dbReference type="RefSeq" id="WP_345403401.1">
    <property type="nucleotide sequence ID" value="NZ_BAABLA010000114.1"/>
</dbReference>
<protein>
    <recommendedName>
        <fullName evidence="3">Cell wall binding repeat-containing protein</fullName>
    </recommendedName>
</protein>
<comment type="caution">
    <text evidence="1">The sequence shown here is derived from an EMBL/GenBank/DDBJ whole genome shotgun (WGS) entry which is preliminary data.</text>
</comment>
<keyword evidence="2" id="KW-1185">Reference proteome</keyword>
<evidence type="ECO:0000313" key="1">
    <source>
        <dbReference type="EMBL" id="MFC6867375.1"/>
    </source>
</evidence>
<gene>
    <name evidence="1" type="ORF">ACFQGD_09455</name>
</gene>
<organism evidence="1 2">
    <name type="scientific">Haloechinothrix salitolerans</name>
    <dbReference type="NCBI Taxonomy" id="926830"/>
    <lineage>
        <taxon>Bacteria</taxon>
        <taxon>Bacillati</taxon>
        <taxon>Actinomycetota</taxon>
        <taxon>Actinomycetes</taxon>
        <taxon>Pseudonocardiales</taxon>
        <taxon>Pseudonocardiaceae</taxon>
        <taxon>Haloechinothrix</taxon>
    </lineage>
</organism>
<dbReference type="EMBL" id="JBHSXX010000001">
    <property type="protein sequence ID" value="MFC6867375.1"/>
    <property type="molecule type" value="Genomic_DNA"/>
</dbReference>
<sequence>MASRWLYRCAGGTPYAWTTDDKWFWLVDGGSCWTWRQREWFYDATTGQPIGWLHKDTLYDQRTGRPLYYFA</sequence>
<evidence type="ECO:0000313" key="2">
    <source>
        <dbReference type="Proteomes" id="UP001596337"/>
    </source>
</evidence>
<accession>A0ABW2BZ08</accession>
<dbReference type="Proteomes" id="UP001596337">
    <property type="component" value="Unassembled WGS sequence"/>
</dbReference>
<name>A0ABW2BZ08_9PSEU</name>
<reference evidence="2" key="1">
    <citation type="journal article" date="2019" name="Int. J. Syst. Evol. Microbiol.">
        <title>The Global Catalogue of Microorganisms (GCM) 10K type strain sequencing project: providing services to taxonomists for standard genome sequencing and annotation.</title>
        <authorList>
            <consortium name="The Broad Institute Genomics Platform"/>
            <consortium name="The Broad Institute Genome Sequencing Center for Infectious Disease"/>
            <person name="Wu L."/>
            <person name="Ma J."/>
        </authorList>
    </citation>
    <scope>NUCLEOTIDE SEQUENCE [LARGE SCALE GENOMIC DNA]</scope>
    <source>
        <strain evidence="2">KCTC 32255</strain>
    </source>
</reference>